<dbReference type="InterPro" id="IPR036366">
    <property type="entry name" value="PGBDSf"/>
</dbReference>
<organism evidence="9 10">
    <name type="scientific">Candidatus Reidiella endopervernicosa</name>
    <dbReference type="NCBI Taxonomy" id="2738883"/>
    <lineage>
        <taxon>Bacteria</taxon>
        <taxon>Pseudomonadati</taxon>
        <taxon>Pseudomonadota</taxon>
        <taxon>Gammaproteobacteria</taxon>
        <taxon>Candidatus Reidiella</taxon>
    </lineage>
</organism>
<dbReference type="PANTHER" id="PTHR41533">
    <property type="entry name" value="L,D-TRANSPEPTIDASE HI_1667-RELATED"/>
    <property type="match status" value="1"/>
</dbReference>
<dbReference type="InterPro" id="IPR005490">
    <property type="entry name" value="LD_TPept_cat_dom"/>
</dbReference>
<keyword evidence="5 7" id="KW-0573">Peptidoglycan synthesis</keyword>
<keyword evidence="3" id="KW-0808">Transferase</keyword>
<dbReference type="Pfam" id="PF03734">
    <property type="entry name" value="YkuD"/>
    <property type="match status" value="1"/>
</dbReference>
<dbReference type="Gene3D" id="1.10.101.10">
    <property type="entry name" value="PGBD-like superfamily/PGBD"/>
    <property type="match status" value="1"/>
</dbReference>
<name>A0A6N0HZT6_9GAMM</name>
<evidence type="ECO:0000256" key="4">
    <source>
        <dbReference type="ARBA" id="ARBA00022960"/>
    </source>
</evidence>
<reference evidence="9 10" key="1">
    <citation type="submission" date="2020-05" db="EMBL/GenBank/DDBJ databases">
        <title>Horizontal transmission and recombination maintain forever young bacterial symbiont genomes.</title>
        <authorList>
            <person name="Russell S.L."/>
            <person name="Pepper-Tunick E."/>
            <person name="Svedberg J."/>
            <person name="Byrne A."/>
            <person name="Ruelas Castillo J."/>
            <person name="Vollmers C."/>
            <person name="Beinart R.A."/>
            <person name="Corbett-Detig R."/>
        </authorList>
    </citation>
    <scope>NUCLEOTIDE SEQUENCE [LARGE SCALE GENOMIC DNA]</scope>
    <source>
        <strain evidence="9">Santa_Monica_outfall</strain>
    </source>
</reference>
<protein>
    <submittedName>
        <fullName evidence="9">L,D-transpeptidase family protein</fullName>
    </submittedName>
</protein>
<dbReference type="InterPro" id="IPR038063">
    <property type="entry name" value="Transpep_catalytic_dom"/>
</dbReference>
<evidence type="ECO:0000256" key="3">
    <source>
        <dbReference type="ARBA" id="ARBA00022679"/>
    </source>
</evidence>
<evidence type="ECO:0000256" key="6">
    <source>
        <dbReference type="ARBA" id="ARBA00023316"/>
    </source>
</evidence>
<feature type="domain" description="L,D-TPase catalytic" evidence="8">
    <location>
        <begin position="310"/>
        <end position="490"/>
    </location>
</feature>
<dbReference type="InterPro" id="IPR052905">
    <property type="entry name" value="LD-transpeptidase_YkuD-like"/>
</dbReference>
<proteinExistence type="inferred from homology"/>
<evidence type="ECO:0000313" key="10">
    <source>
        <dbReference type="Proteomes" id="UP000509658"/>
    </source>
</evidence>
<dbReference type="GO" id="GO:0009252">
    <property type="term" value="P:peptidoglycan biosynthetic process"/>
    <property type="evidence" value="ECO:0007669"/>
    <property type="project" value="UniProtKB-UniPathway"/>
</dbReference>
<comment type="similarity">
    <text evidence="2">Belongs to the YkuD family.</text>
</comment>
<dbReference type="Gene3D" id="2.40.440.10">
    <property type="entry name" value="L,D-transpeptidase catalytic domain-like"/>
    <property type="match status" value="1"/>
</dbReference>
<dbReference type="GO" id="GO:0071555">
    <property type="term" value="P:cell wall organization"/>
    <property type="evidence" value="ECO:0007669"/>
    <property type="project" value="UniProtKB-UniRule"/>
</dbReference>
<feature type="active site" description="Nucleophile" evidence="7">
    <location>
        <position position="464"/>
    </location>
</feature>
<feature type="active site" description="Proton donor/acceptor" evidence="7">
    <location>
        <position position="445"/>
    </location>
</feature>
<sequence length="549" mass="63190">MHYLSLLVVRGCALLALLLPLCQISWAGNYVTESELRTGLDDALESELASGIPEVSGEMWRDLNRFYDSRSGAPFWVATGGVERMGEQLALLLIGASEHGLDNERYHAAQLEQLLGSEDDQALARLELLLTHGLLRFVVDLHSGRPEIDRKAQDWFIERTDIEPLDYLRRVSRGESLQSVLDELAPPHPRYRDLQIAHTHYQMIADDGGWPRLQAMVTLERGKQHSDVSRLRRRLYLSGDLNGIDNSSNQFDEALTQAVIRFQQRHGLKEDGVVGPRTREVLNVPVELRMQQIRLNMERWRWMPRQLEEYHLQVNLADFSLQLIDDDRPQFGMKVIIGKNYSETPAFSGTVRYLVANPFWHVPRRLAVENLLPKQKQDKNYFTEKGIRVLQRAAFGSEEIDPAEVDWMELSRNNFPYRLRQDPGVKNSLGRIKFIFPNEHAIYLHDTPAQGLFEKGVRTFSGGCIRVAEPIKLASYLLGDEWSGEQVLDLIGEKETRRLNLSNRIPIYIIYMTAWVDEQGVMQFRNDVYGRDQRLAQQLQGLDKLYSDL</sequence>
<dbReference type="KEGG" id="rev:HUE57_17495"/>
<evidence type="ECO:0000259" key="8">
    <source>
        <dbReference type="PROSITE" id="PS52029"/>
    </source>
</evidence>
<dbReference type="RefSeq" id="WP_078485053.1">
    <property type="nucleotide sequence ID" value="NZ_CP054491.1"/>
</dbReference>
<dbReference type="Pfam" id="PF01471">
    <property type="entry name" value="PG_binding_1"/>
    <property type="match status" value="1"/>
</dbReference>
<dbReference type="Pfam" id="PF20142">
    <property type="entry name" value="Scaffold"/>
    <property type="match status" value="1"/>
</dbReference>
<dbReference type="GO" id="GO:0008360">
    <property type="term" value="P:regulation of cell shape"/>
    <property type="evidence" value="ECO:0007669"/>
    <property type="project" value="UniProtKB-UniRule"/>
</dbReference>
<dbReference type="InterPro" id="IPR045380">
    <property type="entry name" value="LD_TPept_scaffold_dom"/>
</dbReference>
<keyword evidence="4 7" id="KW-0133">Cell shape</keyword>
<dbReference type="InterPro" id="IPR036365">
    <property type="entry name" value="PGBD-like_sf"/>
</dbReference>
<evidence type="ECO:0000256" key="7">
    <source>
        <dbReference type="PROSITE-ProRule" id="PRU01373"/>
    </source>
</evidence>
<dbReference type="PROSITE" id="PS52029">
    <property type="entry name" value="LD_TPASE"/>
    <property type="match status" value="1"/>
</dbReference>
<dbReference type="PANTHER" id="PTHR41533:SF2">
    <property type="entry name" value="BLR7131 PROTEIN"/>
    <property type="match status" value="1"/>
</dbReference>
<evidence type="ECO:0000256" key="1">
    <source>
        <dbReference type="ARBA" id="ARBA00004752"/>
    </source>
</evidence>
<dbReference type="GO" id="GO:0016740">
    <property type="term" value="F:transferase activity"/>
    <property type="evidence" value="ECO:0007669"/>
    <property type="project" value="UniProtKB-KW"/>
</dbReference>
<dbReference type="CDD" id="cd16913">
    <property type="entry name" value="YkuD_like"/>
    <property type="match status" value="1"/>
</dbReference>
<dbReference type="SUPFAM" id="SSF141523">
    <property type="entry name" value="L,D-transpeptidase catalytic domain-like"/>
    <property type="match status" value="1"/>
</dbReference>
<accession>A0A6N0HZT6</accession>
<gene>
    <name evidence="9" type="ORF">HUE57_17495</name>
</gene>
<keyword evidence="6 7" id="KW-0961">Cell wall biogenesis/degradation</keyword>
<dbReference type="UniPathway" id="UPA00219"/>
<keyword evidence="10" id="KW-1185">Reference proteome</keyword>
<dbReference type="SUPFAM" id="SSF47090">
    <property type="entry name" value="PGBD-like"/>
    <property type="match status" value="1"/>
</dbReference>
<dbReference type="InterPro" id="IPR002477">
    <property type="entry name" value="Peptidoglycan-bd-like"/>
</dbReference>
<dbReference type="AlphaFoldDB" id="A0A6N0HZT6"/>
<evidence type="ECO:0000256" key="5">
    <source>
        <dbReference type="ARBA" id="ARBA00022984"/>
    </source>
</evidence>
<comment type="pathway">
    <text evidence="1 7">Cell wall biogenesis; peptidoglycan biosynthesis.</text>
</comment>
<dbReference type="EMBL" id="CP054491">
    <property type="protein sequence ID" value="QKQ27872.1"/>
    <property type="molecule type" value="Genomic_DNA"/>
</dbReference>
<dbReference type="Proteomes" id="UP000509658">
    <property type="component" value="Chromosome"/>
</dbReference>
<dbReference type="GO" id="GO:0004180">
    <property type="term" value="F:carboxypeptidase activity"/>
    <property type="evidence" value="ECO:0007669"/>
    <property type="project" value="UniProtKB-ARBA"/>
</dbReference>
<evidence type="ECO:0000313" key="9">
    <source>
        <dbReference type="EMBL" id="QKQ27872.1"/>
    </source>
</evidence>
<evidence type="ECO:0000256" key="2">
    <source>
        <dbReference type="ARBA" id="ARBA00005992"/>
    </source>
</evidence>